<dbReference type="Proteomes" id="UP000192639">
    <property type="component" value="Unassembled WGS sequence"/>
</dbReference>
<name>A0A1Y1SA83_9MICR</name>
<proteinExistence type="predicted"/>
<keyword evidence="1" id="KW-0732">Signal</keyword>
<sequence>MFNIFISLMTAIEIMLHSVRRNDQCEYVEMFYEFKDEDSTLRYDVPVDITLKESKTPKSRNVYEAIRFSTPIIFNMKHNKLCNEDFPKRGYYYWIEVKGVSKSTVTGACTKFVQCSNTLLAEDVTLVAAD</sequence>
<comment type="caution">
    <text evidence="2">The sequence shown here is derived from an EMBL/GenBank/DDBJ whole genome shotgun (WGS) entry which is preliminary data.</text>
</comment>
<evidence type="ECO:0000256" key="1">
    <source>
        <dbReference type="SAM" id="SignalP"/>
    </source>
</evidence>
<dbReference type="AlphaFoldDB" id="A0A1Y1SA83"/>
<dbReference type="EMBL" id="LWDP01000006">
    <property type="protein sequence ID" value="ORD94948.1"/>
    <property type="molecule type" value="Genomic_DNA"/>
</dbReference>
<organism evidence="2 3">
    <name type="scientific">Enterospora canceri</name>
    <dbReference type="NCBI Taxonomy" id="1081671"/>
    <lineage>
        <taxon>Eukaryota</taxon>
        <taxon>Fungi</taxon>
        <taxon>Fungi incertae sedis</taxon>
        <taxon>Microsporidia</taxon>
        <taxon>Enterocytozoonidae</taxon>
        <taxon>Enterospora</taxon>
    </lineage>
</organism>
<evidence type="ECO:0000313" key="3">
    <source>
        <dbReference type="Proteomes" id="UP000192639"/>
    </source>
</evidence>
<feature type="chain" id="PRO_5012508144" evidence="1">
    <location>
        <begin position="22"/>
        <end position="130"/>
    </location>
</feature>
<feature type="signal peptide" evidence="1">
    <location>
        <begin position="1"/>
        <end position="21"/>
    </location>
</feature>
<keyword evidence="3" id="KW-1185">Reference proteome</keyword>
<gene>
    <name evidence="2" type="ORF">ECANGB1_1923</name>
</gene>
<dbReference type="VEuPathDB" id="MicrosporidiaDB:ECANGB1_1923"/>
<evidence type="ECO:0000313" key="2">
    <source>
        <dbReference type="EMBL" id="ORD94948.1"/>
    </source>
</evidence>
<protein>
    <submittedName>
        <fullName evidence="2">Uncharacterized protein</fullName>
    </submittedName>
</protein>
<accession>A0A1Y1SA83</accession>
<reference evidence="2 3" key="1">
    <citation type="journal article" date="2017" name="Environ. Microbiol.">
        <title>Decay of the glycolytic pathway and adaptation to intranuclear parasitism within Enterocytozoonidae microsporidia.</title>
        <authorList>
            <person name="Wiredu Boakye D."/>
            <person name="Jaroenlak P."/>
            <person name="Prachumwat A."/>
            <person name="Williams T.A."/>
            <person name="Bateman K.S."/>
            <person name="Itsathitphaisarn O."/>
            <person name="Sritunyalucksana K."/>
            <person name="Paszkiewicz K.H."/>
            <person name="Moore K.A."/>
            <person name="Stentiford G.D."/>
            <person name="Williams B.A."/>
        </authorList>
    </citation>
    <scope>NUCLEOTIDE SEQUENCE [LARGE SCALE GENOMIC DNA]</scope>
    <source>
        <strain evidence="2 3">GB1</strain>
    </source>
</reference>